<feature type="compositionally biased region" description="Polar residues" evidence="1">
    <location>
        <begin position="590"/>
        <end position="612"/>
    </location>
</feature>
<feature type="region of interest" description="Disordered" evidence="1">
    <location>
        <begin position="453"/>
        <end position="804"/>
    </location>
</feature>
<feature type="compositionally biased region" description="Acidic residues" evidence="1">
    <location>
        <begin position="257"/>
        <end position="268"/>
    </location>
</feature>
<organism evidence="2 3">
    <name type="scientific">Rhizoctonia solani</name>
    <dbReference type="NCBI Taxonomy" id="456999"/>
    <lineage>
        <taxon>Eukaryota</taxon>
        <taxon>Fungi</taxon>
        <taxon>Dikarya</taxon>
        <taxon>Basidiomycota</taxon>
        <taxon>Agaricomycotina</taxon>
        <taxon>Agaricomycetes</taxon>
        <taxon>Cantharellales</taxon>
        <taxon>Ceratobasidiaceae</taxon>
        <taxon>Rhizoctonia</taxon>
    </lineage>
</organism>
<sequence length="804" mass="89080">MEVVDSHMSEHFSAQAPTHIDIDMSPEYDDDAEYAMHDVTEATTTTNDEEIYDAEFEELPEQTEIEMDEYADEVELVEDNESHMGTYVPTDDAATVTDVTVEDVQLRSSPVPEGTPHGVMRPISPHVSVTAGLLNEVSADALAQHSPHSVATLVDDSEAEPLPDDSTKEGILNEVIDLTGGDDEPQIVSVATVEEGTSVELAESTDQEATRSEHEVLQVDHDTTEQESYDAEEPAFEVPSIDSTVPEQLVEQRQEEQTSEDVDQDEDVVEVPTHLEIPEQPDNDGHSPIEEALVINQQVRDDAADSMEPSPPVRLYYRDEGKGTDKIFEIFAPTGLESHEAELLFHDNRTLFYEPLSTFFARLRETEHFSSDGWEDVEMGIRMDFEDSSISINEASIMDHKETENISLFRLSFIWSGLGLEGPLELALVRRSERFTVQMARLIEQVEQRDFHAEGPTDHHGVPHEIETGANPEIDGDNVGNVDTKAITMNNQEKSRAPIESDDVAGSPPRGVQASDTDEDAQAIDTTQSNVLNEQPRDVDDSNERDTVQETEVHENPEEVAQDIIAPNGDSTQQTVNTTHQDPETEDTDPNPNNDGSTVNDGQSPSASTPQPQEDDYDEYETEGANAPAPAQTSIQNEALSTEWDANEYDYEEDYEGDEEHSKHTLPGNTPNEPTDSDQAHSTMSAPKVSEHESQNTSLKRNLDELEYEEPVRKQSLNSESDFSDSPMGLPTDLPTDSPTDSPIDSPCTEPHELGPAGPEPGEKPQYRGRITHLVKKSEPPARPNVHQSRNQTLQVVTEESTTQ</sequence>
<feature type="compositionally biased region" description="Polar residues" evidence="1">
    <location>
        <begin position="786"/>
        <end position="804"/>
    </location>
</feature>
<dbReference type="EMBL" id="CP059660">
    <property type="protein sequence ID" value="QRW17652.1"/>
    <property type="molecule type" value="Genomic_DNA"/>
</dbReference>
<dbReference type="KEGG" id="rsx:RhiXN_02576"/>
<protein>
    <submittedName>
        <fullName evidence="2">Uncharacterized protein</fullName>
    </submittedName>
</protein>
<feature type="compositionally biased region" description="Basic and acidic residues" evidence="1">
    <location>
        <begin position="535"/>
        <end position="557"/>
    </location>
</feature>
<feature type="compositionally biased region" description="Acidic residues" evidence="1">
    <location>
        <begin position="645"/>
        <end position="659"/>
    </location>
</feature>
<dbReference type="RefSeq" id="XP_043177889.1">
    <property type="nucleotide sequence ID" value="XM_043322393.1"/>
</dbReference>
<feature type="compositionally biased region" description="Polar residues" evidence="1">
    <location>
        <begin position="631"/>
        <end position="640"/>
    </location>
</feature>
<accession>A0A8H8SUR0</accession>
<reference evidence="2" key="1">
    <citation type="submission" date="2020-05" db="EMBL/GenBank/DDBJ databases">
        <title>Evolutionary and genomic comparisons of hybrid uninucleate and nonhybrid Rhizoctonia fungi.</title>
        <authorList>
            <person name="Li C."/>
            <person name="Chen X."/>
        </authorList>
    </citation>
    <scope>NUCLEOTIDE SEQUENCE</scope>
    <source>
        <strain evidence="2">AG-1 IA</strain>
    </source>
</reference>
<name>A0A8H8SUR0_9AGAM</name>
<dbReference type="AlphaFoldDB" id="A0A8H8SUR0"/>
<evidence type="ECO:0000313" key="3">
    <source>
        <dbReference type="Proteomes" id="UP000650533"/>
    </source>
</evidence>
<gene>
    <name evidence="2" type="ORF">RhiXN_02576</name>
</gene>
<dbReference type="GeneID" id="67024856"/>
<evidence type="ECO:0000256" key="1">
    <source>
        <dbReference type="SAM" id="MobiDB-lite"/>
    </source>
</evidence>
<feature type="compositionally biased region" description="Polar residues" evidence="1">
    <location>
        <begin position="569"/>
        <end position="580"/>
    </location>
</feature>
<feature type="compositionally biased region" description="Basic and acidic residues" evidence="1">
    <location>
        <begin position="453"/>
        <end position="467"/>
    </location>
</feature>
<dbReference type="Proteomes" id="UP000650533">
    <property type="component" value="Chromosome 3"/>
</dbReference>
<feature type="compositionally biased region" description="Basic and acidic residues" evidence="1">
    <location>
        <begin position="208"/>
        <end position="224"/>
    </location>
</feature>
<feature type="compositionally biased region" description="Acidic residues" evidence="1">
    <location>
        <begin position="613"/>
        <end position="622"/>
    </location>
</feature>
<feature type="compositionally biased region" description="Acidic residues" evidence="1">
    <location>
        <begin position="225"/>
        <end position="235"/>
    </location>
</feature>
<feature type="compositionally biased region" description="Polar residues" evidence="1">
    <location>
        <begin position="524"/>
        <end position="533"/>
    </location>
</feature>
<evidence type="ECO:0000313" key="2">
    <source>
        <dbReference type="EMBL" id="QRW17652.1"/>
    </source>
</evidence>
<feature type="region of interest" description="Disordered" evidence="1">
    <location>
        <begin position="197"/>
        <end position="268"/>
    </location>
</feature>
<proteinExistence type="predicted"/>